<keyword evidence="3" id="KW-1185">Reference proteome</keyword>
<dbReference type="AlphaFoldDB" id="A0A9P4LFA0"/>
<feature type="region of interest" description="Disordered" evidence="1">
    <location>
        <begin position="55"/>
        <end position="106"/>
    </location>
</feature>
<comment type="caution">
    <text evidence="2">The sequence shown here is derived from an EMBL/GenBank/DDBJ whole genome shotgun (WGS) entry which is preliminary data.</text>
</comment>
<sequence length="458" mass="50356">MGKVTVRCHEDSARWHTPLLQDLSAASIVLPIYHTHKRRNPSPRPSRESIKVRVRKLQKPKMGIAPQRSATASTTVSPARRKRDRVSKPQPRSANNFSRKALHRKAIGPGTRIGTMKEMPITIADDDEDVHAGIDIHRDVRGRHSTASPAPSFGSFYYPLASPGNISPQITSHIEAESSGSQAIRGLALAPCDAIPSQHHGQEMTLRDIADFDMGKKVADLMAVAPALPVQDLYNLLNDMGGDLAIARLQAAHVSSNQSNAPNIKAEATSTAQTPQVDFRAAYELHDDDELMVKIDTYDAFLEWDSDTPPPPVPLEKQSRAQKARPVSSHSTQASRKRTTCASKNLAKKRNPTTSKASSTSRKKATISVRRHDGVERAGRLRLSLLDQQFVVPDDVVSLDSDDTSSGDSESSIGVGDSDIEMLNTVPEHLDNLRIQMRRQNALNEEVLNRQSRRMGGR</sequence>
<gene>
    <name evidence="2" type="ORF">EK21DRAFT_79138</name>
</gene>
<protein>
    <submittedName>
        <fullName evidence="2">Uncharacterized protein</fullName>
    </submittedName>
</protein>
<accession>A0A9P4LFA0</accession>
<evidence type="ECO:0000313" key="3">
    <source>
        <dbReference type="Proteomes" id="UP000799777"/>
    </source>
</evidence>
<dbReference type="Proteomes" id="UP000799777">
    <property type="component" value="Unassembled WGS sequence"/>
</dbReference>
<dbReference type="EMBL" id="ML978303">
    <property type="protein sequence ID" value="KAF2024226.1"/>
    <property type="molecule type" value="Genomic_DNA"/>
</dbReference>
<reference evidence="2" key="1">
    <citation type="journal article" date="2020" name="Stud. Mycol.">
        <title>101 Dothideomycetes genomes: a test case for predicting lifestyles and emergence of pathogens.</title>
        <authorList>
            <person name="Haridas S."/>
            <person name="Albert R."/>
            <person name="Binder M."/>
            <person name="Bloem J."/>
            <person name="Labutti K."/>
            <person name="Salamov A."/>
            <person name="Andreopoulos B."/>
            <person name="Baker S."/>
            <person name="Barry K."/>
            <person name="Bills G."/>
            <person name="Bluhm B."/>
            <person name="Cannon C."/>
            <person name="Castanera R."/>
            <person name="Culley D."/>
            <person name="Daum C."/>
            <person name="Ezra D."/>
            <person name="Gonzalez J."/>
            <person name="Henrissat B."/>
            <person name="Kuo A."/>
            <person name="Liang C."/>
            <person name="Lipzen A."/>
            <person name="Lutzoni F."/>
            <person name="Magnuson J."/>
            <person name="Mondo S."/>
            <person name="Nolan M."/>
            <person name="Ohm R."/>
            <person name="Pangilinan J."/>
            <person name="Park H.-J."/>
            <person name="Ramirez L."/>
            <person name="Alfaro M."/>
            <person name="Sun H."/>
            <person name="Tritt A."/>
            <person name="Yoshinaga Y."/>
            <person name="Zwiers L.-H."/>
            <person name="Turgeon B."/>
            <person name="Goodwin S."/>
            <person name="Spatafora J."/>
            <person name="Crous P."/>
            <person name="Grigoriev I."/>
        </authorList>
    </citation>
    <scope>NUCLEOTIDE SEQUENCE</scope>
    <source>
        <strain evidence="2">CBS 110217</strain>
    </source>
</reference>
<feature type="region of interest" description="Disordered" evidence="1">
    <location>
        <begin position="305"/>
        <end position="369"/>
    </location>
</feature>
<feature type="region of interest" description="Disordered" evidence="1">
    <location>
        <begin position="397"/>
        <end position="416"/>
    </location>
</feature>
<evidence type="ECO:0000313" key="2">
    <source>
        <dbReference type="EMBL" id="KAF2024226.1"/>
    </source>
</evidence>
<organism evidence="2 3">
    <name type="scientific">Setomelanomma holmii</name>
    <dbReference type="NCBI Taxonomy" id="210430"/>
    <lineage>
        <taxon>Eukaryota</taxon>
        <taxon>Fungi</taxon>
        <taxon>Dikarya</taxon>
        <taxon>Ascomycota</taxon>
        <taxon>Pezizomycotina</taxon>
        <taxon>Dothideomycetes</taxon>
        <taxon>Pleosporomycetidae</taxon>
        <taxon>Pleosporales</taxon>
        <taxon>Pleosporineae</taxon>
        <taxon>Phaeosphaeriaceae</taxon>
        <taxon>Setomelanomma</taxon>
    </lineage>
</organism>
<dbReference type="OrthoDB" id="3798749at2759"/>
<feature type="compositionally biased region" description="Low complexity" evidence="1">
    <location>
        <begin position="406"/>
        <end position="416"/>
    </location>
</feature>
<name>A0A9P4LFA0_9PLEO</name>
<feature type="compositionally biased region" description="Polar residues" evidence="1">
    <location>
        <begin position="68"/>
        <end position="77"/>
    </location>
</feature>
<proteinExistence type="predicted"/>
<evidence type="ECO:0000256" key="1">
    <source>
        <dbReference type="SAM" id="MobiDB-lite"/>
    </source>
</evidence>